<protein>
    <recommendedName>
        <fullName evidence="5">HTH arsR-type domain-containing protein</fullName>
    </recommendedName>
</protein>
<dbReference type="InterPro" id="IPR036390">
    <property type="entry name" value="WH_DNA-bd_sf"/>
</dbReference>
<dbReference type="Gene3D" id="1.10.10.10">
    <property type="entry name" value="Winged helix-like DNA-binding domain superfamily/Winged helix DNA-binding domain"/>
    <property type="match status" value="1"/>
</dbReference>
<keyword evidence="1" id="KW-0805">Transcription regulation</keyword>
<dbReference type="EMBL" id="ADLO01000046">
    <property type="protein sequence ID" value="KGF56174.1"/>
    <property type="molecule type" value="Genomic_DNA"/>
</dbReference>
<sequence length="127" mass="14627">MPEPKDVERCEYMHVHEAIVNQVNQNMPDEEVLYDLAELFKIFGDSTRIKILYVLFESEMCVCDIAQLLGMTQSAISHQLRSLKQSRLVKARREGKTVFYSLADGHVRTILDQGMEHVAELLPLHIL</sequence>
<evidence type="ECO:0000259" key="5">
    <source>
        <dbReference type="PROSITE" id="PS50987"/>
    </source>
</evidence>
<dbReference type="GO" id="GO:0003700">
    <property type="term" value="F:DNA-binding transcription factor activity"/>
    <property type="evidence" value="ECO:0007669"/>
    <property type="project" value="InterPro"/>
</dbReference>
<dbReference type="InterPro" id="IPR018334">
    <property type="entry name" value="ArsR_HTH"/>
</dbReference>
<feature type="domain" description="HTH arsR-type" evidence="5">
    <location>
        <begin position="28"/>
        <end position="122"/>
    </location>
</feature>
<dbReference type="Pfam" id="PF01022">
    <property type="entry name" value="HTH_5"/>
    <property type="match status" value="1"/>
</dbReference>
<dbReference type="AlphaFoldDB" id="A0A096DF75"/>
<dbReference type="InterPro" id="IPR001845">
    <property type="entry name" value="HTH_ArsR_DNA-bd_dom"/>
</dbReference>
<dbReference type="Proteomes" id="UP000029585">
    <property type="component" value="Unassembled WGS sequence"/>
</dbReference>
<dbReference type="RefSeq" id="WP_007488219.1">
    <property type="nucleotide sequence ID" value="NZ_KN174162.1"/>
</dbReference>
<keyword evidence="2" id="KW-0238">DNA-binding</keyword>
<dbReference type="PANTHER" id="PTHR43132">
    <property type="entry name" value="ARSENICAL RESISTANCE OPERON REPRESSOR ARSR-RELATED"/>
    <property type="match status" value="1"/>
</dbReference>
<dbReference type="PATRIC" id="fig|742738.3.peg.1266"/>
<reference evidence="6 7" key="1">
    <citation type="submission" date="2011-08" db="EMBL/GenBank/DDBJ databases">
        <title>The Genome Sequence of Clostridium orbiscindens 1_3_50AFAA.</title>
        <authorList>
            <consortium name="The Broad Institute Genome Sequencing Platform"/>
            <person name="Earl A."/>
            <person name="Ward D."/>
            <person name="Feldgarden M."/>
            <person name="Gevers D."/>
            <person name="Daigneault M."/>
            <person name="Strauss J."/>
            <person name="Allen-Vercoe E."/>
            <person name="Young S.K."/>
            <person name="Zeng Q."/>
            <person name="Gargeya S."/>
            <person name="Fitzgerald M."/>
            <person name="Haas B."/>
            <person name="Abouelleil A."/>
            <person name="Alvarado L."/>
            <person name="Arachchi H.M."/>
            <person name="Berlin A."/>
            <person name="Brown A."/>
            <person name="Chapman S.B."/>
            <person name="Chen Z."/>
            <person name="Dunbar C."/>
            <person name="Freedman E."/>
            <person name="Gearin G."/>
            <person name="Gellesch M."/>
            <person name="Goldberg J."/>
            <person name="Griggs A."/>
            <person name="Gujja S."/>
            <person name="Heiman D."/>
            <person name="Howarth C."/>
            <person name="Larson L."/>
            <person name="Lui A."/>
            <person name="MacDonald P.J.P."/>
            <person name="Montmayeur A."/>
            <person name="Murphy C."/>
            <person name="Neiman D."/>
            <person name="Pearson M."/>
            <person name="Priest M."/>
            <person name="Roberts A."/>
            <person name="Saif S."/>
            <person name="Shea T."/>
            <person name="Shenoy N."/>
            <person name="Sisk P."/>
            <person name="Stolte C."/>
            <person name="Sykes S."/>
            <person name="Wortman J."/>
            <person name="Nusbaum C."/>
            <person name="Birren B."/>
        </authorList>
    </citation>
    <scope>NUCLEOTIDE SEQUENCE [LARGE SCALE GENOMIC DNA]</scope>
    <source>
        <strain evidence="6 7">1_3_50AFAA</strain>
    </source>
</reference>
<dbReference type="PANTHER" id="PTHR43132:SF6">
    <property type="entry name" value="HTH-TYPE TRANSCRIPTIONAL REPRESSOR CZRA"/>
    <property type="match status" value="1"/>
</dbReference>
<dbReference type="InterPro" id="IPR011991">
    <property type="entry name" value="ArsR-like_HTH"/>
</dbReference>
<dbReference type="GO" id="GO:0046686">
    <property type="term" value="P:response to cadmium ion"/>
    <property type="evidence" value="ECO:0007669"/>
    <property type="project" value="UniProtKB-KW"/>
</dbReference>
<dbReference type="SMART" id="SM00418">
    <property type="entry name" value="HTH_ARSR"/>
    <property type="match status" value="1"/>
</dbReference>
<dbReference type="HOGENOM" id="CLU_097806_7_3_9"/>
<dbReference type="InterPro" id="IPR051011">
    <property type="entry name" value="Metal_resp_trans_reg"/>
</dbReference>
<organism evidence="6 7">
    <name type="scientific">Flavonifractor plautii 1_3_50AFAA</name>
    <dbReference type="NCBI Taxonomy" id="742738"/>
    <lineage>
        <taxon>Bacteria</taxon>
        <taxon>Bacillati</taxon>
        <taxon>Bacillota</taxon>
        <taxon>Clostridia</taxon>
        <taxon>Eubacteriales</taxon>
        <taxon>Oscillospiraceae</taxon>
        <taxon>Flavonifractor</taxon>
    </lineage>
</organism>
<evidence type="ECO:0000313" key="7">
    <source>
        <dbReference type="Proteomes" id="UP000029585"/>
    </source>
</evidence>
<evidence type="ECO:0000256" key="3">
    <source>
        <dbReference type="ARBA" id="ARBA00023163"/>
    </source>
</evidence>
<keyword evidence="3" id="KW-0804">Transcription</keyword>
<comment type="caution">
    <text evidence="6">The sequence shown here is derived from an EMBL/GenBank/DDBJ whole genome shotgun (WGS) entry which is preliminary data.</text>
</comment>
<gene>
    <name evidence="6" type="ORF">HMPREF9460_01221</name>
</gene>
<dbReference type="PROSITE" id="PS50987">
    <property type="entry name" value="HTH_ARSR_2"/>
    <property type="match status" value="1"/>
</dbReference>
<dbReference type="GO" id="GO:0003677">
    <property type="term" value="F:DNA binding"/>
    <property type="evidence" value="ECO:0007669"/>
    <property type="project" value="UniProtKB-KW"/>
</dbReference>
<dbReference type="InterPro" id="IPR036388">
    <property type="entry name" value="WH-like_DNA-bd_sf"/>
</dbReference>
<name>A0A096DF75_FLAPL</name>
<dbReference type="eggNOG" id="COG0640">
    <property type="taxonomic scope" value="Bacteria"/>
</dbReference>
<accession>A0A096DF75</accession>
<dbReference type="PROSITE" id="PS00846">
    <property type="entry name" value="HTH_ARSR_1"/>
    <property type="match status" value="1"/>
</dbReference>
<evidence type="ECO:0000313" key="6">
    <source>
        <dbReference type="EMBL" id="KGF56174.1"/>
    </source>
</evidence>
<evidence type="ECO:0000256" key="2">
    <source>
        <dbReference type="ARBA" id="ARBA00023125"/>
    </source>
</evidence>
<dbReference type="PRINTS" id="PR00778">
    <property type="entry name" value="HTHARSR"/>
</dbReference>
<keyword evidence="4" id="KW-0105">Cadmium resistance</keyword>
<proteinExistence type="predicted"/>
<dbReference type="NCBIfam" id="NF033788">
    <property type="entry name" value="HTH_metalloreg"/>
    <property type="match status" value="1"/>
</dbReference>
<evidence type="ECO:0000256" key="1">
    <source>
        <dbReference type="ARBA" id="ARBA00023015"/>
    </source>
</evidence>
<dbReference type="GeneID" id="63972527"/>
<evidence type="ECO:0000256" key="4">
    <source>
        <dbReference type="ARBA" id="ARBA00043263"/>
    </source>
</evidence>
<dbReference type="CDD" id="cd00090">
    <property type="entry name" value="HTH_ARSR"/>
    <property type="match status" value="1"/>
</dbReference>
<dbReference type="SUPFAM" id="SSF46785">
    <property type="entry name" value="Winged helix' DNA-binding domain"/>
    <property type="match status" value="1"/>
</dbReference>
<keyword evidence="7" id="KW-1185">Reference proteome</keyword>